<evidence type="ECO:0000313" key="8">
    <source>
        <dbReference type="Proteomes" id="UP001596230"/>
    </source>
</evidence>
<name>A0ABW1VY13_9GAMM</name>
<keyword evidence="5" id="KW-0472">Membrane</keyword>
<reference evidence="8" key="1">
    <citation type="journal article" date="2019" name="Int. J. Syst. Evol. Microbiol.">
        <title>The Global Catalogue of Microorganisms (GCM) 10K type strain sequencing project: providing services to taxonomists for standard genome sequencing and annotation.</title>
        <authorList>
            <consortium name="The Broad Institute Genomics Platform"/>
            <consortium name="The Broad Institute Genome Sequencing Center for Infectious Disease"/>
            <person name="Wu L."/>
            <person name="Ma J."/>
        </authorList>
    </citation>
    <scope>NUCLEOTIDE SEQUENCE [LARGE SCALE GENOMIC DNA]</scope>
    <source>
        <strain evidence="8">CGMCC 1.18518</strain>
    </source>
</reference>
<dbReference type="InterPro" id="IPR036388">
    <property type="entry name" value="WH-like_DNA-bd_sf"/>
</dbReference>
<evidence type="ECO:0000313" key="7">
    <source>
        <dbReference type="EMBL" id="MFC6377596.1"/>
    </source>
</evidence>
<dbReference type="InterPro" id="IPR005119">
    <property type="entry name" value="LysR_subst-bd"/>
</dbReference>
<feature type="transmembrane region" description="Helical" evidence="5">
    <location>
        <begin position="218"/>
        <end position="239"/>
    </location>
</feature>
<gene>
    <name evidence="7" type="ORF">ACFP9W_05745</name>
</gene>
<dbReference type="Proteomes" id="UP001596230">
    <property type="component" value="Unassembled WGS sequence"/>
</dbReference>
<keyword evidence="3" id="KW-0238">DNA-binding</keyword>
<proteinExistence type="inferred from homology"/>
<organism evidence="7 8">
    <name type="scientific">Tatumella terrea</name>
    <dbReference type="NCBI Taxonomy" id="419007"/>
    <lineage>
        <taxon>Bacteria</taxon>
        <taxon>Pseudomonadati</taxon>
        <taxon>Pseudomonadota</taxon>
        <taxon>Gammaproteobacteria</taxon>
        <taxon>Enterobacterales</taxon>
        <taxon>Erwiniaceae</taxon>
        <taxon>Tatumella</taxon>
    </lineage>
</organism>
<dbReference type="PROSITE" id="PS50931">
    <property type="entry name" value="HTH_LYSR"/>
    <property type="match status" value="1"/>
</dbReference>
<keyword evidence="5" id="KW-1133">Transmembrane helix</keyword>
<evidence type="ECO:0000259" key="6">
    <source>
        <dbReference type="PROSITE" id="PS50931"/>
    </source>
</evidence>
<dbReference type="NCBIfam" id="NF047711">
    <property type="entry name" value="PutUtilRegPtrR"/>
    <property type="match status" value="1"/>
</dbReference>
<evidence type="ECO:0000256" key="3">
    <source>
        <dbReference type="ARBA" id="ARBA00023125"/>
    </source>
</evidence>
<dbReference type="Pfam" id="PF03466">
    <property type="entry name" value="LysR_substrate"/>
    <property type="match status" value="1"/>
</dbReference>
<dbReference type="Gene3D" id="1.10.10.10">
    <property type="entry name" value="Winged helix-like DNA-binding domain superfamily/Winged helix DNA-binding domain"/>
    <property type="match status" value="1"/>
</dbReference>
<accession>A0ABW1VY13</accession>
<sequence length="309" mass="33901">MDLVQLRMFCAVADTGSVARAAELLHRVPSNLTTRLKQLEEELGTDLLIREKQRVRLSPVGHNFLGYAQRILALSEEAISMTRQGEPAGNFALGTMESTAATRLPGLLAAYHQRYPSVSLSLITGTSGEIIDHVREGTVAAALADSPEGYDELHSCEAFREELVLITSSEHLPVTCPRDVQGETFFAFRNSCSYRLKLEEWFREGDAQPGSIMEIHSYHAMIACVAGGAGLAIIPFSVLAQMSDRARIRVHHLPEKYSQVSTCLIWRRDAFTPNVEALKALMISFFTREASAGIDAENADHAQGTAVSP</sequence>
<keyword evidence="4" id="KW-0804">Transcription</keyword>
<feature type="domain" description="HTH lysR-type" evidence="6">
    <location>
        <begin position="1"/>
        <end position="58"/>
    </location>
</feature>
<dbReference type="RefSeq" id="WP_212713950.1">
    <property type="nucleotide sequence ID" value="NZ_BAAAFX010000018.1"/>
</dbReference>
<dbReference type="Pfam" id="PF00126">
    <property type="entry name" value="HTH_1"/>
    <property type="match status" value="1"/>
</dbReference>
<evidence type="ECO:0000256" key="1">
    <source>
        <dbReference type="ARBA" id="ARBA00009437"/>
    </source>
</evidence>
<evidence type="ECO:0000256" key="4">
    <source>
        <dbReference type="ARBA" id="ARBA00023163"/>
    </source>
</evidence>
<keyword evidence="8" id="KW-1185">Reference proteome</keyword>
<comment type="caution">
    <text evidence="7">The sequence shown here is derived from an EMBL/GenBank/DDBJ whole genome shotgun (WGS) entry which is preliminary data.</text>
</comment>
<dbReference type="EMBL" id="JBHSUB010000007">
    <property type="protein sequence ID" value="MFC6377596.1"/>
    <property type="molecule type" value="Genomic_DNA"/>
</dbReference>
<comment type="similarity">
    <text evidence="1">Belongs to the LysR transcriptional regulatory family.</text>
</comment>
<dbReference type="CDD" id="cd08442">
    <property type="entry name" value="PBP2_YofA_SoxR_like"/>
    <property type="match status" value="1"/>
</dbReference>
<keyword evidence="5" id="KW-0812">Transmembrane</keyword>
<dbReference type="InterPro" id="IPR036390">
    <property type="entry name" value="WH_DNA-bd_sf"/>
</dbReference>
<protein>
    <submittedName>
        <fullName evidence="7">LysR substrate-binding domain-containing protein</fullName>
    </submittedName>
</protein>
<keyword evidence="2" id="KW-0805">Transcription regulation</keyword>
<dbReference type="PANTHER" id="PTHR30126:SF40">
    <property type="entry name" value="HTH-TYPE TRANSCRIPTIONAL REGULATOR GLTR"/>
    <property type="match status" value="1"/>
</dbReference>
<evidence type="ECO:0000256" key="2">
    <source>
        <dbReference type="ARBA" id="ARBA00023015"/>
    </source>
</evidence>
<dbReference type="InterPro" id="IPR000847">
    <property type="entry name" value="LysR_HTH_N"/>
</dbReference>
<dbReference type="Gene3D" id="3.40.190.290">
    <property type="match status" value="1"/>
</dbReference>
<dbReference type="PANTHER" id="PTHR30126">
    <property type="entry name" value="HTH-TYPE TRANSCRIPTIONAL REGULATOR"/>
    <property type="match status" value="1"/>
</dbReference>
<dbReference type="SUPFAM" id="SSF53850">
    <property type="entry name" value="Periplasmic binding protein-like II"/>
    <property type="match status" value="1"/>
</dbReference>
<dbReference type="SUPFAM" id="SSF46785">
    <property type="entry name" value="Winged helix' DNA-binding domain"/>
    <property type="match status" value="1"/>
</dbReference>
<evidence type="ECO:0000256" key="5">
    <source>
        <dbReference type="SAM" id="Phobius"/>
    </source>
</evidence>